<evidence type="ECO:0000256" key="3">
    <source>
        <dbReference type="ARBA" id="ARBA00023125"/>
    </source>
</evidence>
<gene>
    <name evidence="5" type="primary">ORF1012</name>
</gene>
<dbReference type="PANTHER" id="PTHR16305">
    <property type="entry name" value="TESTICULAR SOLUBLE ADENYLYL CYCLASE"/>
    <property type="match status" value="1"/>
</dbReference>
<proteinExistence type="predicted"/>
<dbReference type="Gene3D" id="1.25.40.10">
    <property type="entry name" value="Tetratricopeptide repeat domain"/>
    <property type="match status" value="1"/>
</dbReference>
<dbReference type="RefSeq" id="WP_011264520.1">
    <property type="nucleotide sequence ID" value="NC_006907.1"/>
</dbReference>
<reference evidence="5" key="1">
    <citation type="journal article" date="2005" name="Appl. Environ. Microbiol.">
        <title>Isolation, Sequence Analysis, and Comparison of Two Plasmids (28 and 29 Kilobases) from the Biomining Bacterium Leptospirillum ferrooxidans ATCC 49879.</title>
        <authorList>
            <person name="Coram N.J."/>
            <person name="van Zyl L.J."/>
            <person name="Rawlings D.E."/>
        </authorList>
    </citation>
    <scope>NUCLEOTIDE SEQUENCE</scope>
    <source>
        <strain evidence="5">ATCC 49879</strain>
        <plasmid evidence="5">p49879.1</plasmid>
    </source>
</reference>
<name>Q58KE7_9BACT</name>
<geneLocation type="plasmid" evidence="5">
    <name>p49879.1</name>
</geneLocation>
<evidence type="ECO:0000313" key="5">
    <source>
        <dbReference type="EMBL" id="AAX36063.1"/>
    </source>
</evidence>
<protein>
    <submittedName>
        <fullName evidence="5">ORF1012</fullName>
    </submittedName>
</protein>
<evidence type="ECO:0000259" key="4">
    <source>
        <dbReference type="SMART" id="SM00862"/>
    </source>
</evidence>
<keyword evidence="3" id="KW-0238">DNA-binding</keyword>
<dbReference type="PANTHER" id="PTHR16305:SF28">
    <property type="entry name" value="GUANYLATE CYCLASE DOMAIN-CONTAINING PROTEIN"/>
    <property type="match status" value="1"/>
</dbReference>
<feature type="domain" description="OmpR/PhoB-type" evidence="4">
    <location>
        <begin position="19"/>
        <end position="165"/>
    </location>
</feature>
<dbReference type="Gene3D" id="1.10.10.10">
    <property type="entry name" value="Winged helix-like DNA-binding domain superfamily/Winged helix DNA-binding domain"/>
    <property type="match status" value="1"/>
</dbReference>
<dbReference type="SUPFAM" id="SSF48452">
    <property type="entry name" value="TPR-like"/>
    <property type="match status" value="1"/>
</dbReference>
<dbReference type="GO" id="GO:0006355">
    <property type="term" value="P:regulation of DNA-templated transcription"/>
    <property type="evidence" value="ECO:0007669"/>
    <property type="project" value="InterPro"/>
</dbReference>
<evidence type="ECO:0000256" key="2">
    <source>
        <dbReference type="ARBA" id="ARBA00022840"/>
    </source>
</evidence>
<accession>Q58KE7</accession>
<keyword evidence="1" id="KW-0547">Nucleotide-binding</keyword>
<keyword evidence="2" id="KW-0067">ATP-binding</keyword>
<dbReference type="GO" id="GO:0005737">
    <property type="term" value="C:cytoplasm"/>
    <property type="evidence" value="ECO:0007669"/>
    <property type="project" value="TreeGrafter"/>
</dbReference>
<sequence>MTPSFDFRLLGPPVLLRNGKPVHLLKKPLALLAFLTMEQARPHERVTLSELFWPDFPESRADNSLRQALHALRKVLDAPGGPPLFPDSRTSVMINPDHPLRIDGQKLDRPPASCPFFHDPEHCPPARPGSILVSESSARLLKEQFRLSEADDFRILGTRKKGFFLLDFSGEYAPEEGHRPLFGRDRELRFFSELSVRDRGGVLVLEGEAGIGKSALVRAFLDRASFHEGPIRDDRMFPPVCGTSPFLFPWSGMFRTQSGSDGKLWKLPEAAPPRSYVRSFSLPEEEDGRCPSGSFFSLPPLPGFPASGPFRAFCPPEEISKVIRSILRVRAGESSFLLLVEDLHWIDLSTGELLRGVLSDPFFTKKVFFLLTTRTGEDPSWLSRVPDLRKIRLSPLMEEDSRAMIRSMSSDAPLSDAEISRVVRTADGVPLFIEELTRERIEERREPPRGGTPAIPATLSEVLASRLERHAGARPLLQRAALFGRTVPMDLLRALSPESPELFDALLRQVVLSGLVRTEPDPSGETFTFRHALIAEAARSSLPAAAQKLLHRKIAETIRDRFPDRSAVHPEIVARHFEGAEEWAEAVDWFEKAARGTYLKGAFPESEHLLEKAFDLLHRCPDSPEIRNGEIRRLILQGSLFIERYGYGSLMATQVFRKALSLVEPGSGLSEDAFSALYGICETLYGGNDLREIRRITDSFVEAAAKTASSDFQIASLFADGRVAFWEGRFGHSLDRFDQYMEMEEYSAGQTAGIRENGRDQAIGYRLWGFWFCGKYRSAGNLLESVLEQVSGSETSFFKQGHVLTFAMVLLRYFRLPGRIIPVADVLLESIRIHQTEGWFSSERGFRGWAMVMKGDPAGIPLIIQGLRLARNSHHIAEIKYLSLLSESYLVLGETDKARGVADSALRFSEKSGTHFFDAELWRMKGEFALKEGKRKDARECFGKAIGISRSQGARALELRAVTSMGRLLGEDGEQKKALELVSGVFDLLDGPESDPSLPDIREALELRRDLS</sequence>
<dbReference type="InterPro" id="IPR011990">
    <property type="entry name" value="TPR-like_helical_dom_sf"/>
</dbReference>
<dbReference type="InterPro" id="IPR036388">
    <property type="entry name" value="WH-like_DNA-bd_sf"/>
</dbReference>
<evidence type="ECO:0000256" key="1">
    <source>
        <dbReference type="ARBA" id="ARBA00022741"/>
    </source>
</evidence>
<dbReference type="GO" id="GO:0000160">
    <property type="term" value="P:phosphorelay signal transduction system"/>
    <property type="evidence" value="ECO:0007669"/>
    <property type="project" value="InterPro"/>
</dbReference>
<dbReference type="Pfam" id="PF13191">
    <property type="entry name" value="AAA_16"/>
    <property type="match status" value="1"/>
</dbReference>
<organism evidence="5">
    <name type="scientific">Leptospirillum ferrooxidans</name>
    <dbReference type="NCBI Taxonomy" id="180"/>
    <lineage>
        <taxon>Bacteria</taxon>
        <taxon>Pseudomonadati</taxon>
        <taxon>Nitrospirota</taxon>
        <taxon>Nitrospiria</taxon>
        <taxon>Nitrospirales</taxon>
        <taxon>Nitrospiraceae</taxon>
        <taxon>Leptospirillum</taxon>
    </lineage>
</organism>
<dbReference type="GO" id="GO:0005524">
    <property type="term" value="F:ATP binding"/>
    <property type="evidence" value="ECO:0007669"/>
    <property type="project" value="UniProtKB-KW"/>
</dbReference>
<keyword evidence="5" id="KW-0614">Plasmid</keyword>
<dbReference type="InterPro" id="IPR016032">
    <property type="entry name" value="Sig_transdc_resp-reg_C-effctor"/>
</dbReference>
<dbReference type="GO" id="GO:0003677">
    <property type="term" value="F:DNA binding"/>
    <property type="evidence" value="ECO:0007669"/>
    <property type="project" value="UniProtKB-KW"/>
</dbReference>
<dbReference type="SUPFAM" id="SSF46894">
    <property type="entry name" value="C-terminal effector domain of the bipartite response regulators"/>
    <property type="match status" value="1"/>
</dbReference>
<dbReference type="InterPro" id="IPR027417">
    <property type="entry name" value="P-loop_NTPase"/>
</dbReference>
<dbReference type="GO" id="GO:0004016">
    <property type="term" value="F:adenylate cyclase activity"/>
    <property type="evidence" value="ECO:0007669"/>
    <property type="project" value="TreeGrafter"/>
</dbReference>
<dbReference type="SMART" id="SM00862">
    <property type="entry name" value="Trans_reg_C"/>
    <property type="match status" value="1"/>
</dbReference>
<dbReference type="AlphaFoldDB" id="Q58KE7"/>
<dbReference type="SUPFAM" id="SSF52540">
    <property type="entry name" value="P-loop containing nucleoside triphosphate hydrolases"/>
    <property type="match status" value="1"/>
</dbReference>
<dbReference type="EMBL" id="AY941098">
    <property type="protein sequence ID" value="AAX36063.1"/>
    <property type="molecule type" value="Genomic_DNA"/>
</dbReference>
<dbReference type="InterPro" id="IPR041664">
    <property type="entry name" value="AAA_16"/>
</dbReference>
<dbReference type="InterPro" id="IPR001867">
    <property type="entry name" value="OmpR/PhoB-type_DNA-bd"/>
</dbReference>